<gene>
    <name evidence="1" type="ORF">ROLI_001250</name>
</gene>
<sequence length="141" mass="15890">MAWQYWQCGFVLNRKDRHITPGRTVTRRKHAKSPVQEEAVLIEDVLKMASILSFGPHHMQDRGILLIGYAGDPRCSEIVCFDLSKDATEDGYCWIESLTDDAVLNLYGKTGLARSRQAKCAKLPRPRFGRHASLCCTVAQP</sequence>
<reference evidence="2" key="2">
    <citation type="submission" date="2024-01" db="EMBL/GenBank/DDBJ databases">
        <title>Roseobacter fucihabitans sp. nov., isolated from the brown alga Fucus spiralis.</title>
        <authorList>
            <person name="Hahnke S."/>
            <person name="Berger M."/>
            <person name="Schlingloff A."/>
            <person name="Athale I."/>
            <person name="Neumann-Schaal M."/>
            <person name="Adenaya A."/>
            <person name="Poehlein A."/>
            <person name="Daniel R."/>
            <person name="Pertersen J."/>
            <person name="Brinkhoff T."/>
        </authorList>
    </citation>
    <scope>NUCLEOTIDE SEQUENCE [LARGE SCALE GENOMIC DNA]</scope>
    <source>
        <strain evidence="2">B14</strain>
    </source>
</reference>
<organism evidence="1 2">
    <name type="scientific">Roseobacter fucihabitans</name>
    <dbReference type="NCBI Taxonomy" id="1537242"/>
    <lineage>
        <taxon>Bacteria</taxon>
        <taxon>Pseudomonadati</taxon>
        <taxon>Pseudomonadota</taxon>
        <taxon>Alphaproteobacteria</taxon>
        <taxon>Rhodobacterales</taxon>
        <taxon>Roseobacteraceae</taxon>
        <taxon>Roseobacter</taxon>
    </lineage>
</organism>
<accession>A0ABZ2BM59</accession>
<name>A0ABZ2BM59_9RHOB</name>
<dbReference type="EMBL" id="CP143423">
    <property type="protein sequence ID" value="WVX47061.1"/>
    <property type="molecule type" value="Genomic_DNA"/>
</dbReference>
<evidence type="ECO:0000313" key="2">
    <source>
        <dbReference type="Proteomes" id="UP001318682"/>
    </source>
</evidence>
<keyword evidence="2" id="KW-1185">Reference proteome</keyword>
<proteinExistence type="predicted"/>
<reference evidence="1 2" key="1">
    <citation type="submission" date="2015-07" db="EMBL/GenBank/DDBJ databases">
        <authorList>
            <person name="Voget S."/>
            <person name="Dogs M."/>
            <person name="Brinkhoff T.H."/>
            <person name="Daniel R."/>
        </authorList>
    </citation>
    <scope>NUCLEOTIDE SEQUENCE [LARGE SCALE GENOMIC DNA]</scope>
    <source>
        <strain evidence="1 2">B14</strain>
    </source>
</reference>
<protein>
    <submittedName>
        <fullName evidence="1">Uncharacterized protein</fullName>
    </submittedName>
</protein>
<evidence type="ECO:0000313" key="1">
    <source>
        <dbReference type="EMBL" id="WVX47061.1"/>
    </source>
</evidence>
<dbReference type="Proteomes" id="UP001318682">
    <property type="component" value="Chromosome"/>
</dbReference>